<evidence type="ECO:0000313" key="6">
    <source>
        <dbReference type="EMBL" id="GAT93370.1"/>
    </source>
</evidence>
<dbReference type="InterPro" id="IPR006973">
    <property type="entry name" value="Cwf_Cwc_15"/>
</dbReference>
<evidence type="ECO:0000313" key="7">
    <source>
        <dbReference type="Proteomes" id="UP000078387"/>
    </source>
</evidence>
<evidence type="ECO:0000256" key="4">
    <source>
        <dbReference type="SAM" id="Coils"/>
    </source>
</evidence>
<dbReference type="VEuPathDB" id="AmoebaDB:KM1_079950"/>
<organism evidence="6 7">
    <name type="scientific">Entamoeba histolytica</name>
    <dbReference type="NCBI Taxonomy" id="5759"/>
    <lineage>
        <taxon>Eukaryota</taxon>
        <taxon>Amoebozoa</taxon>
        <taxon>Evosea</taxon>
        <taxon>Archamoebae</taxon>
        <taxon>Mastigamoebida</taxon>
        <taxon>Entamoebidae</taxon>
        <taxon>Entamoeba</taxon>
    </lineage>
</organism>
<protein>
    <submittedName>
        <fullName evidence="6">Pre-mRNA-splicing factor putative</fullName>
    </submittedName>
</protein>
<evidence type="ECO:0000256" key="3">
    <source>
        <dbReference type="ARBA" id="ARBA00023187"/>
    </source>
</evidence>
<evidence type="ECO:0000256" key="2">
    <source>
        <dbReference type="ARBA" id="ARBA00022664"/>
    </source>
</evidence>
<name>A0A5K1VKA8_ENTHI</name>
<reference evidence="6 7" key="1">
    <citation type="submission" date="2016-05" db="EMBL/GenBank/DDBJ databases">
        <title>First whole genome sequencing of Entamoeba histolytica HM1:IMSS-clone-6.</title>
        <authorList>
            <person name="Mukherjee Avik.K."/>
            <person name="Izumyama S."/>
            <person name="Nakada-Tsukui K."/>
            <person name="Nozaki T."/>
        </authorList>
    </citation>
    <scope>NUCLEOTIDE SEQUENCE [LARGE SCALE GENOMIC DNA]</scope>
    <source>
        <strain evidence="6 7">HM1:IMSS clone 6</strain>
    </source>
</reference>
<dbReference type="AlphaFoldDB" id="A0A5K1VKA8"/>
<evidence type="ECO:0000256" key="5">
    <source>
        <dbReference type="SAM" id="MobiDB-lite"/>
    </source>
</evidence>
<evidence type="ECO:0000256" key="1">
    <source>
        <dbReference type="ARBA" id="ARBA00006644"/>
    </source>
</evidence>
<keyword evidence="3" id="KW-0508">mRNA splicing</keyword>
<sequence>MTNVGRPTWYSARGSKHQGGINYVPSKQVSAQDVIVQPELKKRKVHQLITREMLENTNKKQEELKPKKIEYKESNDKQKIKEEIKEEEIKEEIKEEIESEDTEEALKKEYEEMEEEEEFSNSSDSQQYFSDGLVQRKWYDDVVFKNQAKEPPKQAKYINDTLRNEYHQHFMDKFIK</sequence>
<dbReference type="GO" id="GO:0071013">
    <property type="term" value="C:catalytic step 2 spliceosome"/>
    <property type="evidence" value="ECO:0007669"/>
    <property type="project" value="TreeGrafter"/>
</dbReference>
<dbReference type="VEuPathDB" id="AmoebaDB:EHI_013330"/>
<feature type="region of interest" description="Disordered" evidence="5">
    <location>
        <begin position="1"/>
        <end position="23"/>
    </location>
</feature>
<dbReference type="VEuPathDB" id="AmoebaDB:EHI5A_008080"/>
<comment type="similarity">
    <text evidence="1">Belongs to the CWC15 family.</text>
</comment>
<dbReference type="GO" id="GO:0045292">
    <property type="term" value="P:mRNA cis splicing, via spliceosome"/>
    <property type="evidence" value="ECO:0007669"/>
    <property type="project" value="TreeGrafter"/>
</dbReference>
<dbReference type="EMBL" id="BDEQ01000001">
    <property type="protein sequence ID" value="GAT93370.1"/>
    <property type="molecule type" value="Genomic_DNA"/>
</dbReference>
<keyword evidence="4" id="KW-0175">Coiled coil</keyword>
<keyword evidence="2" id="KW-0507">mRNA processing</keyword>
<accession>A0A5K1VKA8</accession>
<dbReference type="GO" id="GO:0003723">
    <property type="term" value="F:RNA binding"/>
    <property type="evidence" value="ECO:0007669"/>
    <property type="project" value="TreeGrafter"/>
</dbReference>
<dbReference type="Pfam" id="PF04889">
    <property type="entry name" value="Cwf_Cwc_15"/>
    <property type="match status" value="1"/>
</dbReference>
<proteinExistence type="inferred from homology"/>
<dbReference type="OMA" id="KICMENI"/>
<dbReference type="VEuPathDB" id="AmoebaDB:EHI8A_038190"/>
<dbReference type="Proteomes" id="UP000078387">
    <property type="component" value="Unassembled WGS sequence"/>
</dbReference>
<gene>
    <name evidence="6" type="ORF">CL6EHI_013330</name>
</gene>
<comment type="caution">
    <text evidence="6">The sequence shown here is derived from an EMBL/GenBank/DDBJ whole genome shotgun (WGS) entry which is preliminary data.</text>
</comment>
<feature type="coiled-coil region" evidence="4">
    <location>
        <begin position="77"/>
        <end position="123"/>
    </location>
</feature>
<dbReference type="PANTHER" id="PTHR12718">
    <property type="entry name" value="CELL CYCLE CONTROL PROTEIN CWF15"/>
    <property type="match status" value="1"/>
</dbReference>
<dbReference type="PANTHER" id="PTHR12718:SF2">
    <property type="entry name" value="SPLICEOSOME-ASSOCIATED PROTEIN CWC15 HOMOLOG"/>
    <property type="match status" value="1"/>
</dbReference>
<dbReference type="VEuPathDB" id="AmoebaDB:EHI7A_039630"/>